<name>A0ABQ7F4U4_BRACR</name>
<dbReference type="Proteomes" id="UP000266723">
    <property type="component" value="Unassembled WGS sequence"/>
</dbReference>
<reference evidence="2 3" key="1">
    <citation type="journal article" date="2020" name="BMC Genomics">
        <title>Intraspecific diversification of the crop wild relative Brassica cretica Lam. using demographic model selection.</title>
        <authorList>
            <person name="Kioukis A."/>
            <person name="Michalopoulou V.A."/>
            <person name="Briers L."/>
            <person name="Pirintsos S."/>
            <person name="Studholme D.J."/>
            <person name="Pavlidis P."/>
            <person name="Sarris P.F."/>
        </authorList>
    </citation>
    <scope>NUCLEOTIDE SEQUENCE [LARGE SCALE GENOMIC DNA]</scope>
    <source>
        <strain evidence="3">cv. PFS-1207/04</strain>
    </source>
</reference>
<evidence type="ECO:0000313" key="2">
    <source>
        <dbReference type="EMBL" id="KAF3610205.1"/>
    </source>
</evidence>
<organism evidence="2 3">
    <name type="scientific">Brassica cretica</name>
    <name type="common">Mustard</name>
    <dbReference type="NCBI Taxonomy" id="69181"/>
    <lineage>
        <taxon>Eukaryota</taxon>
        <taxon>Viridiplantae</taxon>
        <taxon>Streptophyta</taxon>
        <taxon>Embryophyta</taxon>
        <taxon>Tracheophyta</taxon>
        <taxon>Spermatophyta</taxon>
        <taxon>Magnoliopsida</taxon>
        <taxon>eudicotyledons</taxon>
        <taxon>Gunneridae</taxon>
        <taxon>Pentapetalae</taxon>
        <taxon>rosids</taxon>
        <taxon>malvids</taxon>
        <taxon>Brassicales</taxon>
        <taxon>Brassicaceae</taxon>
        <taxon>Brassiceae</taxon>
        <taxon>Brassica</taxon>
    </lineage>
</organism>
<gene>
    <name evidence="2" type="ORF">DY000_02050833</name>
</gene>
<dbReference type="EMBL" id="QGKV02000297">
    <property type="protein sequence ID" value="KAF3610205.1"/>
    <property type="molecule type" value="Genomic_DNA"/>
</dbReference>
<feature type="transmembrane region" description="Helical" evidence="1">
    <location>
        <begin position="635"/>
        <end position="654"/>
    </location>
</feature>
<sequence>MGIVEVPVFPGVELRPWISWMEDYFARKGLTDFEKLHMAFGFIVDEAERYIIGIDSLMPIRNWKHMKEMLLLKFGADDDPEKMILNAESHRSYNGHHVELPVFDGVNPESWIVQADRYYSQQNDDYKLGMISLNLSGTVRSWLAGMLRRKKIKDWADFKQQLVAQFDPAMSCSAVDVKDESTFLSEGVHETEVEKHSTTVEEVSLTSVAEVHQQDLVCDIVPKTVRVKQTDSCEWVQQKELNHVTVQETNMLIKKESLAETDQEMDLHCETGQVSNYPIGEVTEKADSMVSSEVVHEIEESTKQNEEKLQRPQTWTAISKLSRAKIKRGSHKWAQRKDCLVLHCVLQNDNLWNWHFKYKIGKAEVELWLSSVGIINDSARSAYSSDVRLRTWEAHDNIHNVVFENQHATSESKRDRSRLLCLRLMKYNALSGIQFTLGAINFHLKHIWRFKQFKLVSVSAFGLEEVIAEWRAMLWVCSNFSMAVADTRPAWQISLIIFFYPSLWASLSSWAGVYESILICLWIVVVLIWRYDKEENVESELLIQELLQIRVSSFLNCLLPQEKELLMHHEDSLIRVRFNVQRAYVSADNRSDKKVMQQRQRSKMPKSWMFKYKEREETSAATLAICRNYKIFKTAAWLSIIIIFTMSTSSFFSSSKLEGKLVSMGEVLIDFYYLESDVASEDADVFNEEES</sequence>
<feature type="transmembrane region" description="Helical" evidence="1">
    <location>
        <begin position="513"/>
        <end position="531"/>
    </location>
</feature>
<comment type="caution">
    <text evidence="2">The sequence shown here is derived from an EMBL/GenBank/DDBJ whole genome shotgun (WGS) entry which is preliminary data.</text>
</comment>
<keyword evidence="3" id="KW-1185">Reference proteome</keyword>
<keyword evidence="1" id="KW-0812">Transmembrane</keyword>
<evidence type="ECO:0000313" key="3">
    <source>
        <dbReference type="Proteomes" id="UP000266723"/>
    </source>
</evidence>
<protein>
    <submittedName>
        <fullName evidence="2">Uncharacterized protein</fullName>
    </submittedName>
</protein>
<accession>A0ABQ7F4U4</accession>
<keyword evidence="1" id="KW-1133">Transmembrane helix</keyword>
<evidence type="ECO:0000256" key="1">
    <source>
        <dbReference type="SAM" id="Phobius"/>
    </source>
</evidence>
<keyword evidence="1" id="KW-0472">Membrane</keyword>
<proteinExistence type="predicted"/>